<evidence type="ECO:0000313" key="3">
    <source>
        <dbReference type="Proteomes" id="UP000030645"/>
    </source>
</evidence>
<name>W9R5Y0_9ROSA</name>
<dbReference type="GO" id="GO:0080044">
    <property type="term" value="F:quercetin 7-O-glucosyltransferase activity"/>
    <property type="evidence" value="ECO:0007669"/>
    <property type="project" value="TreeGrafter"/>
</dbReference>
<dbReference type="eggNOG" id="KOG1192">
    <property type="taxonomic scope" value="Eukaryota"/>
</dbReference>
<keyword evidence="3" id="KW-1185">Reference proteome</keyword>
<evidence type="ECO:0000313" key="2">
    <source>
        <dbReference type="EMBL" id="EXB55267.1"/>
    </source>
</evidence>
<dbReference type="EMBL" id="KE344232">
    <property type="protein sequence ID" value="EXB55267.1"/>
    <property type="molecule type" value="Genomic_DNA"/>
</dbReference>
<accession>W9R5Y0</accession>
<dbReference type="Proteomes" id="UP000030645">
    <property type="component" value="Unassembled WGS sequence"/>
</dbReference>
<gene>
    <name evidence="2" type="ORF">L484_017171</name>
</gene>
<dbReference type="PANTHER" id="PTHR11926:SF774">
    <property type="entry name" value="UDP-GLYCOSYLTRANSFERASE 85A1-RELATED"/>
    <property type="match status" value="1"/>
</dbReference>
<reference evidence="3" key="1">
    <citation type="submission" date="2013-01" db="EMBL/GenBank/DDBJ databases">
        <title>Draft Genome Sequence of a Mulberry Tree, Morus notabilis C.K. Schneid.</title>
        <authorList>
            <person name="He N."/>
            <person name="Zhao S."/>
        </authorList>
    </citation>
    <scope>NUCLEOTIDE SEQUENCE</scope>
</reference>
<evidence type="ECO:0000256" key="1">
    <source>
        <dbReference type="ARBA" id="ARBA00009995"/>
    </source>
</evidence>
<comment type="similarity">
    <text evidence="1">Belongs to the UDP-glycosyltransferase family.</text>
</comment>
<proteinExistence type="inferred from homology"/>
<dbReference type="GO" id="GO:0080043">
    <property type="term" value="F:quercetin 3-O-glucosyltransferase activity"/>
    <property type="evidence" value="ECO:0007669"/>
    <property type="project" value="TreeGrafter"/>
</dbReference>
<dbReference type="SUPFAM" id="SSF53756">
    <property type="entry name" value="UDP-Glycosyltransferase/glycogen phosphorylase"/>
    <property type="match status" value="1"/>
</dbReference>
<protein>
    <submittedName>
        <fullName evidence="2">UDP-glycosyltransferase 85A4</fullName>
    </submittedName>
</protein>
<dbReference type="AlphaFoldDB" id="W9R5Y0"/>
<dbReference type="STRING" id="981085.W9R5Y0"/>
<sequence>MSSIFHISGANKPHAVCLPYPAQGHITPMLKLAKLLHQRGFHITFVNTEYNHKRLLKSRGPKSLEGLPGFRFAAIPDGLPPTDTDSAQDIPSLLRLHQKALPRTPSEAYCRAE</sequence>
<dbReference type="Gene3D" id="3.40.50.2000">
    <property type="entry name" value="Glycogen Phosphorylase B"/>
    <property type="match status" value="1"/>
</dbReference>
<keyword evidence="2" id="KW-0808">Transferase</keyword>
<organism evidence="2 3">
    <name type="scientific">Morus notabilis</name>
    <dbReference type="NCBI Taxonomy" id="981085"/>
    <lineage>
        <taxon>Eukaryota</taxon>
        <taxon>Viridiplantae</taxon>
        <taxon>Streptophyta</taxon>
        <taxon>Embryophyta</taxon>
        <taxon>Tracheophyta</taxon>
        <taxon>Spermatophyta</taxon>
        <taxon>Magnoliopsida</taxon>
        <taxon>eudicotyledons</taxon>
        <taxon>Gunneridae</taxon>
        <taxon>Pentapetalae</taxon>
        <taxon>rosids</taxon>
        <taxon>fabids</taxon>
        <taxon>Rosales</taxon>
        <taxon>Moraceae</taxon>
        <taxon>Moreae</taxon>
        <taxon>Morus</taxon>
    </lineage>
</organism>
<dbReference type="PANTHER" id="PTHR11926">
    <property type="entry name" value="GLUCOSYL/GLUCURONOSYL TRANSFERASES"/>
    <property type="match status" value="1"/>
</dbReference>